<keyword evidence="1" id="KW-0560">Oxidoreductase</keyword>
<organism evidence="4 5">
    <name type="scientific">Limibacillus halophilus</name>
    <dbReference type="NCBI Taxonomy" id="1579333"/>
    <lineage>
        <taxon>Bacteria</taxon>
        <taxon>Pseudomonadati</taxon>
        <taxon>Pseudomonadota</taxon>
        <taxon>Alphaproteobacteria</taxon>
        <taxon>Rhodospirillales</taxon>
        <taxon>Rhodovibrionaceae</taxon>
        <taxon>Limibacillus</taxon>
    </lineage>
</organism>
<dbReference type="Pfam" id="PF01266">
    <property type="entry name" value="DAO"/>
    <property type="match status" value="1"/>
</dbReference>
<dbReference type="PANTHER" id="PTHR42685">
    <property type="entry name" value="GERANYLGERANYL DIPHOSPHATE REDUCTASE"/>
    <property type="match status" value="1"/>
</dbReference>
<dbReference type="InterPro" id="IPR036188">
    <property type="entry name" value="FAD/NAD-bd_sf"/>
</dbReference>
<dbReference type="Gene3D" id="3.50.50.60">
    <property type="entry name" value="FAD/NAD(P)-binding domain"/>
    <property type="match status" value="1"/>
</dbReference>
<feature type="domain" description="FAD dependent oxidoreductase" evidence="2">
    <location>
        <begin position="8"/>
        <end position="53"/>
    </location>
</feature>
<dbReference type="RefSeq" id="WP_183414816.1">
    <property type="nucleotide sequence ID" value="NZ_JACHXA010000001.1"/>
</dbReference>
<dbReference type="SUPFAM" id="SSF51905">
    <property type="entry name" value="FAD/NAD(P)-binding domain"/>
    <property type="match status" value="1"/>
</dbReference>
<dbReference type="InterPro" id="IPR006076">
    <property type="entry name" value="FAD-dep_OxRdtase"/>
</dbReference>
<evidence type="ECO:0000256" key="1">
    <source>
        <dbReference type="ARBA" id="ARBA00023002"/>
    </source>
</evidence>
<dbReference type="Pfam" id="PF01494">
    <property type="entry name" value="FAD_binding_3"/>
    <property type="match status" value="1"/>
</dbReference>
<name>A0A839SQ76_9PROT</name>
<proteinExistence type="predicted"/>
<dbReference type="Proteomes" id="UP000581135">
    <property type="component" value="Unassembled WGS sequence"/>
</dbReference>
<dbReference type="GO" id="GO:0071949">
    <property type="term" value="F:FAD binding"/>
    <property type="evidence" value="ECO:0007669"/>
    <property type="project" value="InterPro"/>
</dbReference>
<evidence type="ECO:0000259" key="2">
    <source>
        <dbReference type="Pfam" id="PF01266"/>
    </source>
</evidence>
<dbReference type="GO" id="GO:0016491">
    <property type="term" value="F:oxidoreductase activity"/>
    <property type="evidence" value="ECO:0007669"/>
    <property type="project" value="UniProtKB-KW"/>
</dbReference>
<dbReference type="InterPro" id="IPR002938">
    <property type="entry name" value="FAD-bd"/>
</dbReference>
<comment type="caution">
    <text evidence="4">The sequence shown here is derived from an EMBL/GenBank/DDBJ whole genome shotgun (WGS) entry which is preliminary data.</text>
</comment>
<feature type="domain" description="FAD-binding" evidence="3">
    <location>
        <begin position="135"/>
        <end position="302"/>
    </location>
</feature>
<dbReference type="AlphaFoldDB" id="A0A839SQ76"/>
<protein>
    <submittedName>
        <fullName evidence="4">Flavin-dependent dehydrogenase</fullName>
    </submittedName>
</protein>
<dbReference type="InterPro" id="IPR050407">
    <property type="entry name" value="Geranylgeranyl_reductase"/>
</dbReference>
<evidence type="ECO:0000259" key="3">
    <source>
        <dbReference type="Pfam" id="PF01494"/>
    </source>
</evidence>
<sequence>MKRRRDYDVIVVGASFAGLSAARALAQRGLQVAVLEKQKEPGARPHTTGILVKEAAELLCPPAQLVHKIHDVLLYAPNMKRLALSAPGYYFLTTETGALLRWMAQRTRDGGVDIIPGRVFETARYQGGGLLVEGEIPLTCRYLLGADGARSQVAKAFGLARNRRWLTGMELHVSGLSGIGDDALHCFLDRRLAPGYIAWAVPGVGGVTQVGMAFRDPRGQRPRDRWGLIMRKLESLADVSQAKTVGRRAGIIPTGGPISPFAAKQVMLIGDAAGWVSPLTGGGIHLALDSGRQAGMAVADYLEDGGLEPSRIMARRLSNFTFKRLLRLIADRAPPDLAQNLLLETPPFVWLARQIYFHKRLGLPKLTGLGSFLDPVSER</sequence>
<accession>A0A839SQ76</accession>
<dbReference type="PRINTS" id="PR00420">
    <property type="entry name" value="RNGMNOXGNASE"/>
</dbReference>
<dbReference type="PANTHER" id="PTHR42685:SF18">
    <property type="entry name" value="DIGERANYLGERANYLGLYCEROPHOSPHOLIPID REDUCTASE"/>
    <property type="match status" value="1"/>
</dbReference>
<reference evidence="4 5" key="1">
    <citation type="submission" date="2020-08" db="EMBL/GenBank/DDBJ databases">
        <title>Genomic Encyclopedia of Type Strains, Phase III (KMG-III): the genomes of soil and plant-associated and newly described type strains.</title>
        <authorList>
            <person name="Whitman W."/>
        </authorList>
    </citation>
    <scope>NUCLEOTIDE SEQUENCE [LARGE SCALE GENOMIC DNA]</scope>
    <source>
        <strain evidence="4 5">CECT 8803</strain>
    </source>
</reference>
<dbReference type="EMBL" id="JACHXA010000001">
    <property type="protein sequence ID" value="MBB3063994.1"/>
    <property type="molecule type" value="Genomic_DNA"/>
</dbReference>
<gene>
    <name evidence="4" type="ORF">FHR98_000259</name>
</gene>
<evidence type="ECO:0000313" key="5">
    <source>
        <dbReference type="Proteomes" id="UP000581135"/>
    </source>
</evidence>
<evidence type="ECO:0000313" key="4">
    <source>
        <dbReference type="EMBL" id="MBB3063994.1"/>
    </source>
</evidence>
<keyword evidence="5" id="KW-1185">Reference proteome</keyword>